<proteinExistence type="predicted"/>
<gene>
    <name evidence="1" type="ORF">AFUS01_LOCUS27648</name>
</gene>
<comment type="caution">
    <text evidence="1">The sequence shown here is derived from an EMBL/GenBank/DDBJ whole genome shotgun (WGS) entry which is preliminary data.</text>
</comment>
<keyword evidence="2" id="KW-1185">Reference proteome</keyword>
<evidence type="ECO:0000313" key="2">
    <source>
        <dbReference type="Proteomes" id="UP000708208"/>
    </source>
</evidence>
<dbReference type="Proteomes" id="UP000708208">
    <property type="component" value="Unassembled WGS sequence"/>
</dbReference>
<name>A0A8J2P708_9HEXA</name>
<evidence type="ECO:0000313" key="1">
    <source>
        <dbReference type="EMBL" id="CAG7817061.1"/>
    </source>
</evidence>
<sequence>MSDRFKGYVLGAIRTTVVLCWSNNRVPQDDSYSRRRHDSEITCPLCFFFFYEIRVNSSRLLRVYVVLCVYNSYIGTLEIPIATYKRAGVEDVTTMKVQQSS</sequence>
<reference evidence="1" key="1">
    <citation type="submission" date="2021-06" db="EMBL/GenBank/DDBJ databases">
        <authorList>
            <person name="Hodson N. C."/>
            <person name="Mongue J. A."/>
            <person name="Jaron S. K."/>
        </authorList>
    </citation>
    <scope>NUCLEOTIDE SEQUENCE</scope>
</reference>
<dbReference type="EMBL" id="CAJVCH010385435">
    <property type="protein sequence ID" value="CAG7817061.1"/>
    <property type="molecule type" value="Genomic_DNA"/>
</dbReference>
<organism evidence="1 2">
    <name type="scientific">Allacma fusca</name>
    <dbReference type="NCBI Taxonomy" id="39272"/>
    <lineage>
        <taxon>Eukaryota</taxon>
        <taxon>Metazoa</taxon>
        <taxon>Ecdysozoa</taxon>
        <taxon>Arthropoda</taxon>
        <taxon>Hexapoda</taxon>
        <taxon>Collembola</taxon>
        <taxon>Symphypleona</taxon>
        <taxon>Sminthuridae</taxon>
        <taxon>Allacma</taxon>
    </lineage>
</organism>
<protein>
    <submittedName>
        <fullName evidence="1">Uncharacterized protein</fullName>
    </submittedName>
</protein>
<dbReference type="AlphaFoldDB" id="A0A8J2P708"/>
<accession>A0A8J2P708</accession>